<comment type="similarity">
    <text evidence="4">Belongs to the GreA/GreB family. GreB subfamily.</text>
</comment>
<dbReference type="Gene3D" id="3.10.50.30">
    <property type="entry name" value="Transcription elongation factor, GreA/GreB, C-terminal domain"/>
    <property type="match status" value="1"/>
</dbReference>
<dbReference type="InterPro" id="IPR001437">
    <property type="entry name" value="Tscrpt_elong_fac_GreA/B_C"/>
</dbReference>
<evidence type="ECO:0000259" key="7">
    <source>
        <dbReference type="Pfam" id="PF03449"/>
    </source>
</evidence>
<dbReference type="AlphaFoldDB" id="A0A7W9ZK61"/>
<dbReference type="GO" id="GO:0003746">
    <property type="term" value="F:translation elongation factor activity"/>
    <property type="evidence" value="ECO:0007669"/>
    <property type="project" value="UniProtKB-KW"/>
</dbReference>
<evidence type="ECO:0000313" key="9">
    <source>
        <dbReference type="Proteomes" id="UP000544872"/>
    </source>
</evidence>
<keyword evidence="9" id="KW-1185">Reference proteome</keyword>
<evidence type="ECO:0000313" key="8">
    <source>
        <dbReference type="EMBL" id="MBB6211739.1"/>
    </source>
</evidence>
<accession>A0A7W9ZK61</accession>
<evidence type="ECO:0000256" key="3">
    <source>
        <dbReference type="ARBA" id="ARBA00023163"/>
    </source>
</evidence>
<dbReference type="EMBL" id="JACIIX010000013">
    <property type="protein sequence ID" value="MBB6211739.1"/>
    <property type="molecule type" value="Genomic_DNA"/>
</dbReference>
<keyword evidence="8" id="KW-0648">Protein biosynthesis</keyword>
<dbReference type="GO" id="GO:0003677">
    <property type="term" value="F:DNA binding"/>
    <property type="evidence" value="ECO:0007669"/>
    <property type="project" value="UniProtKB-UniRule"/>
</dbReference>
<dbReference type="InterPro" id="IPR036805">
    <property type="entry name" value="Tscrpt_elong_fac_GreA/B_N_sf"/>
</dbReference>
<feature type="domain" description="Transcription elongation factor GreA/GreB N-terminal" evidence="7">
    <location>
        <begin position="25"/>
        <end position="94"/>
    </location>
</feature>
<gene>
    <name evidence="4" type="primary">greB</name>
    <name evidence="8" type="ORF">FHS48_003182</name>
</gene>
<dbReference type="Pfam" id="PF01272">
    <property type="entry name" value="GreA_GreB"/>
    <property type="match status" value="1"/>
</dbReference>
<dbReference type="PANTHER" id="PTHR30437:SF6">
    <property type="entry name" value="TRANSCRIPTION ELONGATION FACTOR GREB"/>
    <property type="match status" value="1"/>
</dbReference>
<dbReference type="FunFam" id="1.10.287.180:FF:000001">
    <property type="entry name" value="Transcription elongation factor GreA"/>
    <property type="match status" value="1"/>
</dbReference>
<dbReference type="InterPro" id="IPR006358">
    <property type="entry name" value="Tscrpt_elong_fac_GreB"/>
</dbReference>
<evidence type="ECO:0000256" key="2">
    <source>
        <dbReference type="ARBA" id="ARBA00023125"/>
    </source>
</evidence>
<keyword evidence="2 4" id="KW-0238">DNA-binding</keyword>
<dbReference type="PIRSF" id="PIRSF006092">
    <property type="entry name" value="GreA_GreB"/>
    <property type="match status" value="1"/>
</dbReference>
<dbReference type="NCBIfam" id="TIGR01461">
    <property type="entry name" value="greB"/>
    <property type="match status" value="1"/>
</dbReference>
<keyword evidence="8" id="KW-0251">Elongation factor</keyword>
<dbReference type="Gene3D" id="1.10.287.180">
    <property type="entry name" value="Transcription elongation factor, GreA/GreB, N-terminal domain"/>
    <property type="match status" value="1"/>
</dbReference>
<dbReference type="PANTHER" id="PTHR30437">
    <property type="entry name" value="TRANSCRIPTION ELONGATION FACTOR GREA"/>
    <property type="match status" value="1"/>
</dbReference>
<evidence type="ECO:0000256" key="4">
    <source>
        <dbReference type="HAMAP-Rule" id="MF_00930"/>
    </source>
</evidence>
<dbReference type="InterPro" id="IPR022691">
    <property type="entry name" value="Tscrpt_elong_fac_GreA/B_N"/>
</dbReference>
<dbReference type="FunFam" id="3.10.50.30:FF:000001">
    <property type="entry name" value="Transcription elongation factor GreA"/>
    <property type="match status" value="1"/>
</dbReference>
<dbReference type="SUPFAM" id="SSF46557">
    <property type="entry name" value="GreA transcript cleavage protein, N-terminal domain"/>
    <property type="match status" value="1"/>
</dbReference>
<evidence type="ECO:0000256" key="5">
    <source>
        <dbReference type="SAM" id="MobiDB-lite"/>
    </source>
</evidence>
<dbReference type="HAMAP" id="MF_00930">
    <property type="entry name" value="GreB"/>
    <property type="match status" value="1"/>
</dbReference>
<dbReference type="SUPFAM" id="SSF54534">
    <property type="entry name" value="FKBP-like"/>
    <property type="match status" value="1"/>
</dbReference>
<dbReference type="Proteomes" id="UP000544872">
    <property type="component" value="Unassembled WGS sequence"/>
</dbReference>
<comment type="caution">
    <text evidence="8">The sequence shown here is derived from an EMBL/GenBank/DDBJ whole genome shotgun (WGS) entry which is preliminary data.</text>
</comment>
<dbReference type="HAMAP" id="MF_00105">
    <property type="entry name" value="GreA_GreB"/>
    <property type="match status" value="1"/>
</dbReference>
<protein>
    <recommendedName>
        <fullName evidence="4">Transcription elongation factor GreB</fullName>
    </recommendedName>
    <alternativeName>
        <fullName evidence="4">Transcript cleavage factor GreB</fullName>
    </alternativeName>
</protein>
<sequence length="178" mass="19674">MRRISPKAAAAAPATAEAPPPPRNLITPQGLERLRAEYKTLWTVERPKVVEAVSRAAANGDRSENGDYIYGKKRLREIDRRIRFLTKRLDCAEVVDPALQKNRRQVFFGATVTYVNIRDEEVTVTIVGQDEADMTAGSISWLSPVAKALMKAGIGDTVPVRTPAGADTLEVLEIRYPD</sequence>
<dbReference type="GO" id="GO:0006354">
    <property type="term" value="P:DNA-templated transcription elongation"/>
    <property type="evidence" value="ECO:0007669"/>
    <property type="project" value="TreeGrafter"/>
</dbReference>
<dbReference type="InterPro" id="IPR028624">
    <property type="entry name" value="Tscrpt_elong_fac_GreA/B"/>
</dbReference>
<keyword evidence="3 4" id="KW-0804">Transcription</keyword>
<dbReference type="GO" id="GO:0070063">
    <property type="term" value="F:RNA polymerase binding"/>
    <property type="evidence" value="ECO:0007669"/>
    <property type="project" value="InterPro"/>
</dbReference>
<dbReference type="InterPro" id="IPR023459">
    <property type="entry name" value="Tscrpt_elong_fac_GreA/B_fam"/>
</dbReference>
<dbReference type="RefSeq" id="WP_184264764.1">
    <property type="nucleotide sequence ID" value="NZ_JACIIX010000013.1"/>
</dbReference>
<evidence type="ECO:0000256" key="1">
    <source>
        <dbReference type="ARBA" id="ARBA00023015"/>
    </source>
</evidence>
<comment type="function">
    <text evidence="4">Necessary for efficient RNA polymerase transcription elongation past template-encoded arresting sites. The arresting sites in DNA have the property of trapping a certain fraction of elongating RNA polymerases that pass through, resulting in locked ternary complexes. Cleavage of the nascent transcript by cleavage factors such as GreA or GreB allows the resumption of elongation from the new 3'terminus. GreB releases sequences of up to 9 nucleotides in length.</text>
</comment>
<feature type="compositionally biased region" description="Low complexity" evidence="5">
    <location>
        <begin position="1"/>
        <end position="17"/>
    </location>
</feature>
<organism evidence="8 9">
    <name type="scientific">Novispirillum itersonii</name>
    <name type="common">Aquaspirillum itersonii</name>
    <dbReference type="NCBI Taxonomy" id="189"/>
    <lineage>
        <taxon>Bacteria</taxon>
        <taxon>Pseudomonadati</taxon>
        <taxon>Pseudomonadota</taxon>
        <taxon>Alphaproteobacteria</taxon>
        <taxon>Rhodospirillales</taxon>
        <taxon>Novispirillaceae</taxon>
        <taxon>Novispirillum</taxon>
    </lineage>
</organism>
<feature type="domain" description="Transcription elongation factor GreA/GreB C-terminal" evidence="6">
    <location>
        <begin position="104"/>
        <end position="176"/>
    </location>
</feature>
<evidence type="ECO:0000259" key="6">
    <source>
        <dbReference type="Pfam" id="PF01272"/>
    </source>
</evidence>
<dbReference type="GO" id="GO:0032784">
    <property type="term" value="P:regulation of DNA-templated transcription elongation"/>
    <property type="evidence" value="ECO:0007669"/>
    <property type="project" value="UniProtKB-UniRule"/>
</dbReference>
<proteinExistence type="inferred from homology"/>
<reference evidence="8 9" key="1">
    <citation type="submission" date="2020-08" db="EMBL/GenBank/DDBJ databases">
        <title>Genomic Encyclopedia of Type Strains, Phase IV (KMG-IV): sequencing the most valuable type-strain genomes for metagenomic binning, comparative biology and taxonomic classification.</title>
        <authorList>
            <person name="Goeker M."/>
        </authorList>
    </citation>
    <scope>NUCLEOTIDE SEQUENCE [LARGE SCALE GENOMIC DNA]</scope>
    <source>
        <strain evidence="8 9">DSM 11590</strain>
    </source>
</reference>
<dbReference type="InterPro" id="IPR036953">
    <property type="entry name" value="GreA/GreB_C_sf"/>
</dbReference>
<keyword evidence="1 4" id="KW-0805">Transcription regulation</keyword>
<dbReference type="Pfam" id="PF03449">
    <property type="entry name" value="GreA_GreB_N"/>
    <property type="match status" value="1"/>
</dbReference>
<name>A0A7W9ZK61_NOVIT</name>
<dbReference type="NCBIfam" id="NF002506">
    <property type="entry name" value="PRK01885.1"/>
    <property type="match status" value="1"/>
</dbReference>
<feature type="region of interest" description="Disordered" evidence="5">
    <location>
        <begin position="1"/>
        <end position="26"/>
    </location>
</feature>